<dbReference type="SMART" id="SM00228">
    <property type="entry name" value="PDZ"/>
    <property type="match status" value="1"/>
</dbReference>
<dbReference type="PANTHER" id="PTHR43343">
    <property type="entry name" value="PEPTIDASE S12"/>
    <property type="match status" value="1"/>
</dbReference>
<keyword evidence="2" id="KW-0378">Hydrolase</keyword>
<reference evidence="5 6" key="1">
    <citation type="journal article" date="2024" name="Int. J. Syst. Evol. Microbiol.">
        <title>Clostridium omnivorum sp. nov., isolated from anoxic soil under the treatment of reductive soil disinfestation.</title>
        <authorList>
            <person name="Ueki A."/>
            <person name="Tonouchi A."/>
            <person name="Kaku N."/>
            <person name="Honma S."/>
            <person name="Ueki K."/>
        </authorList>
    </citation>
    <scope>NUCLEOTIDE SEQUENCE [LARGE SCALE GENOMIC DNA]</scope>
    <source>
        <strain evidence="5 6">E14</strain>
    </source>
</reference>
<evidence type="ECO:0000313" key="6">
    <source>
        <dbReference type="Proteomes" id="UP001208567"/>
    </source>
</evidence>
<protein>
    <submittedName>
        <fullName evidence="5">Type I deoxyribonuclease HsdR</fullName>
    </submittedName>
</protein>
<dbReference type="Pfam" id="PF13180">
    <property type="entry name" value="PDZ_2"/>
    <property type="match status" value="1"/>
</dbReference>
<dbReference type="InterPro" id="IPR001940">
    <property type="entry name" value="Peptidase_S1C"/>
</dbReference>
<evidence type="ECO:0000256" key="3">
    <source>
        <dbReference type="SAM" id="Phobius"/>
    </source>
</evidence>
<dbReference type="PROSITE" id="PS50106">
    <property type="entry name" value="PDZ"/>
    <property type="match status" value="1"/>
</dbReference>
<evidence type="ECO:0000256" key="2">
    <source>
        <dbReference type="ARBA" id="ARBA00022801"/>
    </source>
</evidence>
<dbReference type="RefSeq" id="WP_264851243.1">
    <property type="nucleotide sequence ID" value="NZ_BRXR01000001.1"/>
</dbReference>
<keyword evidence="3" id="KW-0812">Transmembrane</keyword>
<dbReference type="Gene3D" id="2.30.42.10">
    <property type="match status" value="1"/>
</dbReference>
<accession>A0ABQ5N9M9</accession>
<dbReference type="EMBL" id="BRXR01000001">
    <property type="protein sequence ID" value="GLC31925.1"/>
    <property type="molecule type" value="Genomic_DNA"/>
</dbReference>
<dbReference type="SUPFAM" id="SSF50494">
    <property type="entry name" value="Trypsin-like serine proteases"/>
    <property type="match status" value="1"/>
</dbReference>
<dbReference type="InterPro" id="IPR009003">
    <property type="entry name" value="Peptidase_S1_PA"/>
</dbReference>
<gene>
    <name evidence="5" type="ORF">bsdE14_33350</name>
</gene>
<feature type="transmembrane region" description="Helical" evidence="3">
    <location>
        <begin position="124"/>
        <end position="150"/>
    </location>
</feature>
<proteinExistence type="predicted"/>
<dbReference type="InterPro" id="IPR036034">
    <property type="entry name" value="PDZ_sf"/>
</dbReference>
<dbReference type="PRINTS" id="PR00834">
    <property type="entry name" value="PROTEASES2C"/>
</dbReference>
<evidence type="ECO:0000256" key="1">
    <source>
        <dbReference type="ARBA" id="ARBA00022670"/>
    </source>
</evidence>
<dbReference type="PANTHER" id="PTHR43343:SF3">
    <property type="entry name" value="PROTEASE DO-LIKE 8, CHLOROPLASTIC"/>
    <property type="match status" value="1"/>
</dbReference>
<dbReference type="Proteomes" id="UP001208567">
    <property type="component" value="Unassembled WGS sequence"/>
</dbReference>
<keyword evidence="3" id="KW-0472">Membrane</keyword>
<dbReference type="Gene3D" id="2.40.10.120">
    <property type="match status" value="1"/>
</dbReference>
<name>A0ABQ5N9M9_9CLOT</name>
<keyword evidence="3" id="KW-1133">Transmembrane helix</keyword>
<keyword evidence="1" id="KW-0645">Protease</keyword>
<feature type="domain" description="PDZ" evidence="4">
    <location>
        <begin position="405"/>
        <end position="479"/>
    </location>
</feature>
<keyword evidence="6" id="KW-1185">Reference proteome</keyword>
<comment type="caution">
    <text evidence="5">The sequence shown here is derived from an EMBL/GenBank/DDBJ whole genome shotgun (WGS) entry which is preliminary data.</text>
</comment>
<dbReference type="Pfam" id="PF13365">
    <property type="entry name" value="Trypsin_2"/>
    <property type="match status" value="1"/>
</dbReference>
<evidence type="ECO:0000259" key="4">
    <source>
        <dbReference type="PROSITE" id="PS50106"/>
    </source>
</evidence>
<dbReference type="InterPro" id="IPR051201">
    <property type="entry name" value="Chloro_Bact_Ser_Proteases"/>
</dbReference>
<dbReference type="SUPFAM" id="SSF50156">
    <property type="entry name" value="PDZ domain-like"/>
    <property type="match status" value="1"/>
</dbReference>
<organism evidence="5 6">
    <name type="scientific">Clostridium omnivorum</name>
    <dbReference type="NCBI Taxonomy" id="1604902"/>
    <lineage>
        <taxon>Bacteria</taxon>
        <taxon>Bacillati</taxon>
        <taxon>Bacillota</taxon>
        <taxon>Clostridia</taxon>
        <taxon>Eubacteriales</taxon>
        <taxon>Clostridiaceae</taxon>
        <taxon>Clostridium</taxon>
    </lineage>
</organism>
<dbReference type="InterPro" id="IPR001478">
    <property type="entry name" value="PDZ"/>
</dbReference>
<sequence>MENNTQRPNGENMEPQSFNITNEDNVEAEKFDITSELNQYGDNLVLGENFVMVNEAEPVNNAISEENTEVKPSIPVENTFSENMNGSNIKANFNSINDNNNTSSNYNSYNQKKTNKKPGMFKKVMSYVLVGVVCTTIGGAASGAAILYGLPNTSLFKNSPLYKSISGSTQAATTVYDNHPTQLSTTGSAMSATEIAKKVGPAVVAVTTTIQGQQDFFGRQGVQQGVGSGMIISQEGYVLTNYHVVEGAQQVKVVLSNGKQANAKVVNYDANYDVAVVQITDKVDIPAVVELGDSNSLQVGEEVVAIGNPLGTDFFGSVTTGIVSALNRKISGDTNKATYIQTDAAINSGNSGGPLINSRGQVVGINTAKIKESGVEGLGFAIPINAIKDKISNLSKPILLIGIQGREIDSEISKQYNMPVGLYVQQVTEFSPAEKAGIQAGDVIIKFDGQKVTTFDEVNTIKAKHKAGDQVSVTLNRDGKEQTVTLKLTESK</sequence>
<evidence type="ECO:0000313" key="5">
    <source>
        <dbReference type="EMBL" id="GLC31925.1"/>
    </source>
</evidence>